<dbReference type="RefSeq" id="XP_005183999.2">
    <property type="nucleotide sequence ID" value="XM_005183942.4"/>
</dbReference>
<dbReference type="EnsemblMetazoa" id="MDOA003028-RB">
    <property type="protein sequence ID" value="MDOA003028-PB"/>
    <property type="gene ID" value="MDOA003028"/>
</dbReference>
<dbReference type="VEuPathDB" id="VectorBase:MDOA003028"/>
<feature type="compositionally biased region" description="Low complexity" evidence="1">
    <location>
        <begin position="107"/>
        <end position="117"/>
    </location>
</feature>
<dbReference type="AlphaFoldDB" id="T1PIV3"/>
<reference evidence="4" key="2">
    <citation type="submission" date="2021-01" db="UniProtKB">
        <authorList>
            <consortium name="EnsemblMetazoa"/>
        </authorList>
    </citation>
    <scope>IDENTIFICATION</scope>
    <source>
        <strain evidence="4">Aabys</strain>
    </source>
</reference>
<evidence type="ECO:0000313" key="4">
    <source>
        <dbReference type="EnsemblMetazoa" id="MDOA003028-PB"/>
    </source>
</evidence>
<feature type="compositionally biased region" description="Basic and acidic residues" evidence="1">
    <location>
        <begin position="220"/>
        <end position="233"/>
    </location>
</feature>
<feature type="transmembrane region" description="Helical" evidence="2">
    <location>
        <begin position="55"/>
        <end position="77"/>
    </location>
</feature>
<protein>
    <submittedName>
        <fullName evidence="3 4">Uncharacterized protein</fullName>
    </submittedName>
</protein>
<proteinExistence type="evidence at transcript level"/>
<name>T1PIV3_MUSDO</name>
<evidence type="ECO:0000313" key="3">
    <source>
        <dbReference type="EMBL" id="AFP62669.1"/>
    </source>
</evidence>
<sequence>MPSCGGPVYQPTTVSYEPRSSSGNGSGGGMGFLGPASSMGVDSPLRIFRKPKPQVALLLFALIALAAGVAMLASGYVDWIEDQEYVRQLKEQTPPVNAVENTKTDSAEQQTEESSTSETHEAVNPCVEIPLGIILGGVFMTCLGLAAMGVYLKVADWRRSCVCPCPFFDKKQSLARQLQCQNVDGGCGGQGIMALNPSTDPLVSHTQYAPVSELPSLRAEDEERRNLMPDNKDCLSSAEESDRMLEPDPRIVLRPMGRVEDA</sequence>
<gene>
    <name evidence="4" type="primary">101898954</name>
</gene>
<evidence type="ECO:0000256" key="1">
    <source>
        <dbReference type="SAM" id="MobiDB-lite"/>
    </source>
</evidence>
<keyword evidence="2" id="KW-1133">Transmembrane helix</keyword>
<dbReference type="STRING" id="7370.T1PIV3"/>
<feature type="region of interest" description="Disordered" evidence="1">
    <location>
        <begin position="1"/>
        <end position="31"/>
    </location>
</feature>
<accession>T1PIV3</accession>
<feature type="compositionally biased region" description="Basic and acidic residues" evidence="1">
    <location>
        <begin position="240"/>
        <end position="262"/>
    </location>
</feature>
<feature type="compositionally biased region" description="Polar residues" evidence="1">
    <location>
        <begin position="10"/>
        <end position="19"/>
    </location>
</feature>
<dbReference type="OrthoDB" id="7665462at2759"/>
<feature type="region of interest" description="Disordered" evidence="1">
    <location>
        <begin position="91"/>
        <end position="121"/>
    </location>
</feature>
<dbReference type="EMBL" id="KA648040">
    <property type="protein sequence ID" value="AFP62669.1"/>
    <property type="molecule type" value="mRNA"/>
</dbReference>
<organism evidence="3">
    <name type="scientific">Musca domestica</name>
    <name type="common">House fly</name>
    <dbReference type="NCBI Taxonomy" id="7370"/>
    <lineage>
        <taxon>Eukaryota</taxon>
        <taxon>Metazoa</taxon>
        <taxon>Ecdysozoa</taxon>
        <taxon>Arthropoda</taxon>
        <taxon>Hexapoda</taxon>
        <taxon>Insecta</taxon>
        <taxon>Pterygota</taxon>
        <taxon>Neoptera</taxon>
        <taxon>Endopterygota</taxon>
        <taxon>Diptera</taxon>
        <taxon>Brachycera</taxon>
        <taxon>Muscomorpha</taxon>
        <taxon>Muscoidea</taxon>
        <taxon>Muscidae</taxon>
        <taxon>Musca</taxon>
    </lineage>
</organism>
<dbReference type="KEGG" id="mde:101898954"/>
<evidence type="ECO:0000256" key="2">
    <source>
        <dbReference type="SAM" id="Phobius"/>
    </source>
</evidence>
<keyword evidence="2" id="KW-0812">Transmembrane</keyword>
<dbReference type="eggNOG" id="ENOG502S9MG">
    <property type="taxonomic scope" value="Eukaryota"/>
</dbReference>
<keyword evidence="2" id="KW-0472">Membrane</keyword>
<dbReference type="VEuPathDB" id="VectorBase:MDOMA2_003845"/>
<feature type="transmembrane region" description="Helical" evidence="2">
    <location>
        <begin position="129"/>
        <end position="152"/>
    </location>
</feature>
<feature type="region of interest" description="Disordered" evidence="1">
    <location>
        <begin position="220"/>
        <end position="262"/>
    </location>
</feature>
<reference evidence="3" key="1">
    <citation type="submission" date="2012-08" db="EMBL/GenBank/DDBJ databases">
        <title>Transcriptome of adult Musca domestica launches a platform for comparative house fly gene expression and characterization of differential gene expression among resistant and susceptible house flies.</title>
        <authorList>
            <person name="Liu N."/>
            <person name="Zhang L."/>
            <person name="Li M."/>
            <person name="Reid W."/>
        </authorList>
    </citation>
    <scope>NUCLEOTIDE SEQUENCE</scope>
    <source>
        <strain evidence="3">ALHF</strain>
        <tissue evidence="3">Whole body</tissue>
    </source>
</reference>